<dbReference type="PANTHER" id="PTHR43283">
    <property type="entry name" value="BETA-LACTAMASE-RELATED"/>
    <property type="match status" value="1"/>
</dbReference>
<evidence type="ECO:0000259" key="1">
    <source>
        <dbReference type="Pfam" id="PF00144"/>
    </source>
</evidence>
<dbReference type="Gene3D" id="3.40.710.10">
    <property type="entry name" value="DD-peptidase/beta-lactamase superfamily"/>
    <property type="match status" value="1"/>
</dbReference>
<comment type="caution">
    <text evidence="2">The sequence shown here is derived from an EMBL/GenBank/DDBJ whole genome shotgun (WGS) entry which is preliminary data.</text>
</comment>
<evidence type="ECO:0000313" key="2">
    <source>
        <dbReference type="EMBL" id="TLS46339.1"/>
    </source>
</evidence>
<dbReference type="InterPro" id="IPR050789">
    <property type="entry name" value="Diverse_Enzym_Activities"/>
</dbReference>
<name>A0A5R9FUK7_9ACTN</name>
<feature type="domain" description="Beta-lactamase-related" evidence="1">
    <location>
        <begin position="37"/>
        <end position="358"/>
    </location>
</feature>
<dbReference type="InterPro" id="IPR001466">
    <property type="entry name" value="Beta-lactam-related"/>
</dbReference>
<dbReference type="PANTHER" id="PTHR43283:SF3">
    <property type="entry name" value="BETA-LACTAMASE FAMILY PROTEIN (AFU_ORTHOLOGUE AFUA_5G07500)"/>
    <property type="match status" value="1"/>
</dbReference>
<reference evidence="2 3" key="1">
    <citation type="submission" date="2019-05" db="EMBL/GenBank/DDBJ databases">
        <title>Streptomyces sp. NEAU-C151, a novel actinomycete isolated from soil.</title>
        <authorList>
            <person name="Han L."/>
            <person name="Jiang H."/>
        </authorList>
    </citation>
    <scope>NUCLEOTIDE SEQUENCE [LARGE SCALE GENOMIC DNA]</scope>
    <source>
        <strain evidence="2 3">NEAU-C151</strain>
    </source>
</reference>
<dbReference type="InterPro" id="IPR012338">
    <property type="entry name" value="Beta-lactam/transpept-like"/>
</dbReference>
<sequence>MAAANVTWDAKGDWEASGSWGATESKGRGFSLDHWQARLDRLRAAHHVPGASLAVLAGGRIHELASGLLHRGTGVEATADSVFQVGSLAKIYTATLVMQLVDAGKLDLDAPVKDVLPDFAVGDPEATETITARRLLSHTSGLTCDFTYDSGRGDDCIARYVEAAKEVGLDCPTGTAVSYSSLGYNVLGRIVEVLTDRTWDDALKEWLIKPLGLGGTMTLPEEALSHRVAMGHLGELGQDPDPAPAWDLMPRSAGPYGRVLATAGDVARLARMHLDGGLAQDGTRLLSARSVAAMQRREVDVPDKWTVSADGWGLGWTLYDWFGKPGFGHDGASIGQYGFLRVVPEAGVALVLLTNGGDARRLYEELFGELLADLADVRMPDPFGPPAQPPAVDIAPYAGTYKREGVLITVTVTGDGEEGKAHLVYEFVDGMKDFSPPLEMDLVPVSENVFAGPGSGAYSADWMPVVFSTLADGTGCVYIGMRAAPKVA</sequence>
<dbReference type="SUPFAM" id="SSF56601">
    <property type="entry name" value="beta-lactamase/transpeptidase-like"/>
    <property type="match status" value="1"/>
</dbReference>
<dbReference type="AlphaFoldDB" id="A0A5R9FUK7"/>
<dbReference type="RefSeq" id="WP_138044835.1">
    <property type="nucleotide sequence ID" value="NZ_VBZC01000009.1"/>
</dbReference>
<accession>A0A5R9FUK7</accession>
<protein>
    <submittedName>
        <fullName evidence="2">Beta-lactamase family protein</fullName>
    </submittedName>
</protein>
<dbReference type="Pfam" id="PF00144">
    <property type="entry name" value="Beta-lactamase"/>
    <property type="match status" value="1"/>
</dbReference>
<proteinExistence type="predicted"/>
<keyword evidence="3" id="KW-1185">Reference proteome</keyword>
<organism evidence="2 3">
    <name type="scientific">Streptomyces montanus</name>
    <dbReference type="NCBI Taxonomy" id="2580423"/>
    <lineage>
        <taxon>Bacteria</taxon>
        <taxon>Bacillati</taxon>
        <taxon>Actinomycetota</taxon>
        <taxon>Actinomycetes</taxon>
        <taxon>Kitasatosporales</taxon>
        <taxon>Streptomycetaceae</taxon>
        <taxon>Streptomyces</taxon>
    </lineage>
</organism>
<dbReference type="Proteomes" id="UP000305906">
    <property type="component" value="Unassembled WGS sequence"/>
</dbReference>
<gene>
    <name evidence="2" type="ORF">FE633_10500</name>
</gene>
<evidence type="ECO:0000313" key="3">
    <source>
        <dbReference type="Proteomes" id="UP000305906"/>
    </source>
</evidence>
<dbReference type="EMBL" id="VBZC01000009">
    <property type="protein sequence ID" value="TLS46339.1"/>
    <property type="molecule type" value="Genomic_DNA"/>
</dbReference>